<dbReference type="EMBL" id="LQQC01000010">
    <property type="protein sequence ID" value="KXZ58102.1"/>
    <property type="molecule type" value="Genomic_DNA"/>
</dbReference>
<keyword evidence="8" id="KW-1185">Reference proteome</keyword>
<dbReference type="PANTHER" id="PTHR22807">
    <property type="entry name" value="NOP2 YEAST -RELATED NOL1/NOP2/FMU SUN DOMAIN-CONTAINING"/>
    <property type="match status" value="1"/>
</dbReference>
<comment type="similarity">
    <text evidence="5">Belongs to the class I-like SAM-binding methyltransferase superfamily. RsmB/NOP family.</text>
</comment>
<protein>
    <submittedName>
        <fullName evidence="7">Ribosomal RNA small subunit methyltransferase B</fullName>
        <ecNumber evidence="7">2.1.1.176</ecNumber>
    </submittedName>
</protein>
<dbReference type="InterPro" id="IPR029063">
    <property type="entry name" value="SAM-dependent_MTases_sf"/>
</dbReference>
<dbReference type="SUPFAM" id="SSF53335">
    <property type="entry name" value="S-adenosyl-L-methionine-dependent methyltransferases"/>
    <property type="match status" value="1"/>
</dbReference>
<dbReference type="Gene3D" id="1.10.940.10">
    <property type="entry name" value="NusB-like"/>
    <property type="match status" value="1"/>
</dbReference>
<keyword evidence="4 5" id="KW-0694">RNA-binding</keyword>
<keyword evidence="1 5" id="KW-0489">Methyltransferase</keyword>
<feature type="binding site" evidence="5">
    <location>
        <begin position="274"/>
        <end position="280"/>
    </location>
    <ligand>
        <name>S-adenosyl-L-methionine</name>
        <dbReference type="ChEBI" id="CHEBI:59789"/>
    </ligand>
</feature>
<organism evidence="7 8">
    <name type="scientific">Brevibacterium ravenspurgense</name>
    <dbReference type="NCBI Taxonomy" id="479117"/>
    <lineage>
        <taxon>Bacteria</taxon>
        <taxon>Bacillati</taxon>
        <taxon>Actinomycetota</taxon>
        <taxon>Actinomycetes</taxon>
        <taxon>Micrococcales</taxon>
        <taxon>Brevibacteriaceae</taxon>
        <taxon>Brevibacterium</taxon>
    </lineage>
</organism>
<evidence type="ECO:0000256" key="1">
    <source>
        <dbReference type="ARBA" id="ARBA00022603"/>
    </source>
</evidence>
<proteinExistence type="inferred from homology"/>
<dbReference type="Pfam" id="PF01189">
    <property type="entry name" value="Methyltr_RsmB-F"/>
    <property type="match status" value="1"/>
</dbReference>
<dbReference type="GO" id="GO:0003723">
    <property type="term" value="F:RNA binding"/>
    <property type="evidence" value="ECO:0007669"/>
    <property type="project" value="UniProtKB-UniRule"/>
</dbReference>
<dbReference type="EC" id="2.1.1.176" evidence="7"/>
<evidence type="ECO:0000256" key="2">
    <source>
        <dbReference type="ARBA" id="ARBA00022679"/>
    </source>
</evidence>
<keyword evidence="3 5" id="KW-0949">S-adenosyl-L-methionine</keyword>
<dbReference type="GO" id="GO:0008173">
    <property type="term" value="F:RNA methyltransferase activity"/>
    <property type="evidence" value="ECO:0007669"/>
    <property type="project" value="InterPro"/>
</dbReference>
<dbReference type="Pfam" id="PF01029">
    <property type="entry name" value="NusB"/>
    <property type="match status" value="1"/>
</dbReference>
<reference evidence="7 8" key="1">
    <citation type="submission" date="2016-01" db="EMBL/GenBank/DDBJ databases">
        <title>Use of Whole Genome Sequencing to ascertain that Brevibacterium massiliense (Roux, Raoult 2009) is a later heterotypic synonym of Brevibacterium ravenspurgense (Mages 2008).</title>
        <authorList>
            <person name="Bernier A.-M."/>
            <person name="Burdz T."/>
            <person name="Huynh C."/>
            <person name="Pachecho A.L."/>
            <person name="Wiebe D."/>
            <person name="Bonner C."/>
            <person name="Bernard K."/>
        </authorList>
    </citation>
    <scope>NUCLEOTIDE SEQUENCE [LARGE SCALE GENOMIC DNA]</scope>
    <source>
        <strain evidence="7 8">CCUG56047</strain>
    </source>
</reference>
<gene>
    <name evidence="7" type="primary">rsmB</name>
    <name evidence="7" type="ORF">Bravens_01138</name>
</gene>
<dbReference type="Gene3D" id="3.40.50.150">
    <property type="entry name" value="Vaccinia Virus protein VP39"/>
    <property type="match status" value="1"/>
</dbReference>
<dbReference type="Proteomes" id="UP000243589">
    <property type="component" value="Unassembled WGS sequence"/>
</dbReference>
<dbReference type="CDD" id="cd02440">
    <property type="entry name" value="AdoMet_MTases"/>
    <property type="match status" value="1"/>
</dbReference>
<evidence type="ECO:0000313" key="7">
    <source>
        <dbReference type="EMBL" id="KXZ58102.1"/>
    </source>
</evidence>
<evidence type="ECO:0000259" key="6">
    <source>
        <dbReference type="PROSITE" id="PS51686"/>
    </source>
</evidence>
<evidence type="ECO:0000256" key="5">
    <source>
        <dbReference type="PROSITE-ProRule" id="PRU01023"/>
    </source>
</evidence>
<dbReference type="InterPro" id="IPR035926">
    <property type="entry name" value="NusB-like_sf"/>
</dbReference>
<dbReference type="PANTHER" id="PTHR22807:SF53">
    <property type="entry name" value="RIBOSOMAL RNA SMALL SUBUNIT METHYLTRANSFERASE B-RELATED"/>
    <property type="match status" value="1"/>
</dbReference>
<evidence type="ECO:0000313" key="8">
    <source>
        <dbReference type="Proteomes" id="UP000243589"/>
    </source>
</evidence>
<evidence type="ECO:0000256" key="4">
    <source>
        <dbReference type="ARBA" id="ARBA00022884"/>
    </source>
</evidence>
<dbReference type="PROSITE" id="PS51686">
    <property type="entry name" value="SAM_MT_RSMB_NOP"/>
    <property type="match status" value="1"/>
</dbReference>
<sequence>MSRPDARRSRGRNNPQKANLARILAWEVLVAVDEDDAYANLLLPRKIARTRLRADDAALATELTYGTLRARGLYDAIIAEAASRKVDTLEIPVLNAMRMGAHQLLAMRIPDHAAVGETVAVIKQSLPRASGIVNAVLRRIGERSYDDWLALMTAGLPEDQAKSLRYSHPAWIVSALREALEAHGRSSAEIDLLLQSHNDPAPVVLTALPGLDRSELPGTPTELSPLGVILDRGDPGNLEAVRTGRARVQDEGSQLTALTLLEAEAPEGEWLDMCAGPGGKTAILAATAAERGVPVTALDASGHRADLVVDSTRAFADTVEVFKGDGREFAEAYPGEFTRVLVDVPCSGLGALRRRPEARWRRSSEDVRTLRPLQDGLLRAAWQACAPGGVIAYSTCSPHKHETLDVVRAFAADTPAVQILNTPDHLARVTGQPAESFASSAVGDGAAAQLWSHVHETDGMFICLIRCPA</sequence>
<dbReference type="SUPFAM" id="SSF48013">
    <property type="entry name" value="NusB-like"/>
    <property type="match status" value="1"/>
</dbReference>
<name>A0A150H7M8_9MICO</name>
<evidence type="ECO:0000256" key="3">
    <source>
        <dbReference type="ARBA" id="ARBA00022691"/>
    </source>
</evidence>
<feature type="domain" description="SAM-dependent MTase RsmB/NOP-type" evidence="6">
    <location>
        <begin position="176"/>
        <end position="468"/>
    </location>
</feature>
<dbReference type="InterPro" id="IPR023267">
    <property type="entry name" value="RCMT"/>
</dbReference>
<comment type="caution">
    <text evidence="7">The sequence shown here is derived from an EMBL/GenBank/DDBJ whole genome shotgun (WGS) entry which is preliminary data.</text>
</comment>
<dbReference type="GO" id="GO:0001510">
    <property type="term" value="P:RNA methylation"/>
    <property type="evidence" value="ECO:0007669"/>
    <property type="project" value="InterPro"/>
</dbReference>
<keyword evidence="2 5" id="KW-0808">Transferase</keyword>
<feature type="active site" description="Nucleophile" evidence="5">
    <location>
        <position position="396"/>
    </location>
</feature>
<dbReference type="RefSeq" id="WP_062021165.1">
    <property type="nucleotide sequence ID" value="NZ_LQQC01000010.1"/>
</dbReference>
<dbReference type="AlphaFoldDB" id="A0A150H7M8"/>
<dbReference type="InterPro" id="IPR001678">
    <property type="entry name" value="MeTrfase_RsmB-F_NOP2_dom"/>
</dbReference>
<dbReference type="PRINTS" id="PR02008">
    <property type="entry name" value="RCMTFAMILY"/>
</dbReference>
<feature type="binding site" evidence="5">
    <location>
        <position position="299"/>
    </location>
    <ligand>
        <name>S-adenosyl-L-methionine</name>
        <dbReference type="ChEBI" id="CHEBI:59789"/>
    </ligand>
</feature>
<dbReference type="InterPro" id="IPR049560">
    <property type="entry name" value="MeTrfase_RsmB-F_NOP2_cat"/>
</dbReference>
<dbReference type="PATRIC" id="fig|479117.4.peg.1135"/>
<feature type="binding site" evidence="5">
    <location>
        <position position="325"/>
    </location>
    <ligand>
        <name>S-adenosyl-L-methionine</name>
        <dbReference type="ChEBI" id="CHEBI:59789"/>
    </ligand>
</feature>
<feature type="binding site" evidence="5">
    <location>
        <position position="343"/>
    </location>
    <ligand>
        <name>S-adenosyl-L-methionine</name>
        <dbReference type="ChEBI" id="CHEBI:59789"/>
    </ligand>
</feature>
<dbReference type="InterPro" id="IPR006027">
    <property type="entry name" value="NusB_RsmB_TIM44"/>
</dbReference>
<accession>A0A150H7M8</accession>
<dbReference type="GO" id="GO:0006355">
    <property type="term" value="P:regulation of DNA-templated transcription"/>
    <property type="evidence" value="ECO:0007669"/>
    <property type="project" value="InterPro"/>
</dbReference>